<keyword evidence="7" id="KW-1185">Reference proteome</keyword>
<dbReference type="OMA" id="PSHWYAP"/>
<dbReference type="SUPFAM" id="SSF52949">
    <property type="entry name" value="Macro domain-like"/>
    <property type="match status" value="1"/>
</dbReference>
<dbReference type="Proteomes" id="UP000694404">
    <property type="component" value="Unplaced"/>
</dbReference>
<dbReference type="NCBIfam" id="NF001664">
    <property type="entry name" value="PRK00431.1-6"/>
    <property type="match status" value="1"/>
</dbReference>
<feature type="signal peptide" evidence="4">
    <location>
        <begin position="1"/>
        <end position="18"/>
    </location>
</feature>
<name>A0A8C0FYC8_CHEAB</name>
<dbReference type="SMART" id="SM00506">
    <property type="entry name" value="A1pp"/>
    <property type="match status" value="1"/>
</dbReference>
<evidence type="ECO:0000313" key="6">
    <source>
        <dbReference type="Ensembl" id="ENSCABP00000000795.1"/>
    </source>
</evidence>
<evidence type="ECO:0000256" key="2">
    <source>
        <dbReference type="ARBA" id="ARBA00049015"/>
    </source>
</evidence>
<evidence type="ECO:0000256" key="4">
    <source>
        <dbReference type="SAM" id="SignalP"/>
    </source>
</evidence>
<dbReference type="GO" id="GO:0140293">
    <property type="term" value="F:ADP-ribosylglutamate hydrolase activity"/>
    <property type="evidence" value="ECO:0007669"/>
    <property type="project" value="Ensembl"/>
</dbReference>
<evidence type="ECO:0000256" key="3">
    <source>
        <dbReference type="ARBA" id="ARBA00093460"/>
    </source>
</evidence>
<dbReference type="InterPro" id="IPR043472">
    <property type="entry name" value="Macro_dom-like"/>
</dbReference>
<protein>
    <submittedName>
        <fullName evidence="6">Mono-ADP ribosylhydrolase 1</fullName>
    </submittedName>
</protein>
<dbReference type="PROSITE" id="PS51154">
    <property type="entry name" value="MACRO"/>
    <property type="match status" value="1"/>
</dbReference>
<reference evidence="6" key="2">
    <citation type="submission" date="2025-09" db="UniProtKB">
        <authorList>
            <consortium name="Ensembl"/>
        </authorList>
    </citation>
    <scope>IDENTIFICATION</scope>
</reference>
<proteinExistence type="inferred from homology"/>
<feature type="chain" id="PRO_5034139255" evidence="4">
    <location>
        <begin position="19"/>
        <end position="377"/>
    </location>
</feature>
<accession>A0A8C0FYC8</accession>
<comment type="similarity">
    <text evidence="3">Belongs to the MacroD-type family. MacroD1/2-like subfamily.</text>
</comment>
<dbReference type="GO" id="GO:0042278">
    <property type="term" value="P:purine nucleoside metabolic process"/>
    <property type="evidence" value="ECO:0007669"/>
    <property type="project" value="Ensembl"/>
</dbReference>
<reference evidence="6" key="1">
    <citation type="submission" date="2025-08" db="UniProtKB">
        <authorList>
            <consortium name="Ensembl"/>
        </authorList>
    </citation>
    <scope>IDENTIFICATION</scope>
</reference>
<gene>
    <name evidence="6" type="primary">MACROD1</name>
</gene>
<feature type="domain" description="Macro" evidence="5">
    <location>
        <begin position="133"/>
        <end position="314"/>
    </location>
</feature>
<dbReference type="AlphaFoldDB" id="A0A8C0FYC8"/>
<evidence type="ECO:0000259" key="5">
    <source>
        <dbReference type="PROSITE" id="PS51154"/>
    </source>
</evidence>
<evidence type="ECO:0000256" key="1">
    <source>
        <dbReference type="ARBA" id="ARBA00022801"/>
    </source>
</evidence>
<evidence type="ECO:0000313" key="7">
    <source>
        <dbReference type="Proteomes" id="UP000694404"/>
    </source>
</evidence>
<keyword evidence="4" id="KW-0732">Signal</keyword>
<dbReference type="PANTHER" id="PTHR11106">
    <property type="entry name" value="GANGLIOSIDE INDUCED DIFFERENTIATION ASSOCIATED PROTEIN 2-RELATED"/>
    <property type="match status" value="1"/>
</dbReference>
<dbReference type="GO" id="GO:0140291">
    <property type="term" value="P:peptidyl-glutamate ADP-deribosylation"/>
    <property type="evidence" value="ECO:0007669"/>
    <property type="project" value="Ensembl"/>
</dbReference>
<comment type="catalytic activity">
    <reaction evidence="2">
        <text>alpha-NAD(+) + H2O = ADP-D-ribose + nicotinamide + H(+)</text>
        <dbReference type="Rhea" id="RHEA:68792"/>
        <dbReference type="ChEBI" id="CHEBI:15377"/>
        <dbReference type="ChEBI" id="CHEBI:15378"/>
        <dbReference type="ChEBI" id="CHEBI:17154"/>
        <dbReference type="ChEBI" id="CHEBI:57967"/>
        <dbReference type="ChEBI" id="CHEBI:77017"/>
    </reaction>
</comment>
<dbReference type="GeneTree" id="ENSGT00940000161450"/>
<dbReference type="PANTHER" id="PTHR11106:SF93">
    <property type="entry name" value="ADP-RIBOSE GLYCOHYDROLASE MACROD1"/>
    <property type="match status" value="1"/>
</dbReference>
<dbReference type="CDD" id="cd02908">
    <property type="entry name" value="Macro_OAADPr_deacetylase"/>
    <property type="match status" value="1"/>
</dbReference>
<dbReference type="Pfam" id="PF01661">
    <property type="entry name" value="Macro"/>
    <property type="match status" value="1"/>
</dbReference>
<dbReference type="GO" id="GO:0006974">
    <property type="term" value="P:DNA damage response"/>
    <property type="evidence" value="ECO:0007669"/>
    <property type="project" value="Ensembl"/>
</dbReference>
<organism evidence="6 7">
    <name type="scientific">Chelonoidis abingdonii</name>
    <name type="common">Abingdon island giant tortoise</name>
    <name type="synonym">Testudo abingdonii</name>
    <dbReference type="NCBI Taxonomy" id="106734"/>
    <lineage>
        <taxon>Eukaryota</taxon>
        <taxon>Metazoa</taxon>
        <taxon>Chordata</taxon>
        <taxon>Craniata</taxon>
        <taxon>Vertebrata</taxon>
        <taxon>Euteleostomi</taxon>
        <taxon>Archelosauria</taxon>
        <taxon>Testudinata</taxon>
        <taxon>Testudines</taxon>
        <taxon>Cryptodira</taxon>
        <taxon>Durocryptodira</taxon>
        <taxon>Testudinoidea</taxon>
        <taxon>Testudinidae</taxon>
        <taxon>Chelonoidis</taxon>
    </lineage>
</organism>
<dbReference type="Gene3D" id="3.40.220.10">
    <property type="entry name" value="Leucine Aminopeptidase, subunit E, domain 1"/>
    <property type="match status" value="1"/>
</dbReference>
<dbReference type="InterPro" id="IPR002589">
    <property type="entry name" value="Macro_dom"/>
</dbReference>
<sequence>MPGILMTLLGRRLSGALGQLLGGWGKGRIPWVLGSVRRGTWSCREPSISSLPRGTVQLVSRAFRSWAAAPPLGMAAKVDLTTSTDWKEAKTYLKGLNQKQRREHYYTKDFITLKDIDTWKKMAKSARLKQPEETKFPKDNHLNEKISLVRQDITKLEVDAIVNAANSSLLGGGGVDGCIHRAAGELLKEECRSLNGCETGKAKLSCGYRLPAKYVIHAVGPIAQGEPSAAQEKELENCYKNSLKLAVENKLRTVAFPCLSTGVFGYPSDAAAEVVLRTLREWLEVNKEKVDRLVICVFQEKDEEIYKEKLPFYFPIGTPTPNPHPSTSPLVLPPRPSLVTAPLTSTPLPPHWYGPPIPLPLPSHWYAPTTSTSLLPH</sequence>
<dbReference type="Ensembl" id="ENSCABT00000000857.1">
    <property type="protein sequence ID" value="ENSCABP00000000795.1"/>
    <property type="gene ID" value="ENSCABG00000000690.1"/>
</dbReference>
<dbReference type="GO" id="GO:0019213">
    <property type="term" value="F:deacetylase activity"/>
    <property type="evidence" value="ECO:0007669"/>
    <property type="project" value="Ensembl"/>
</dbReference>
<keyword evidence="1" id="KW-0378">Hydrolase</keyword>
<dbReference type="GO" id="GO:0005654">
    <property type="term" value="C:nucleoplasm"/>
    <property type="evidence" value="ECO:0007669"/>
    <property type="project" value="Ensembl"/>
</dbReference>
<dbReference type="FunFam" id="3.40.220.10:FF:000003">
    <property type="entry name" value="O-acetyl-ADP-ribose deacetylase MACROD2"/>
    <property type="match status" value="1"/>
</dbReference>